<organism evidence="4 5">
    <name type="scientific">Aquirhabdus parva</name>
    <dbReference type="NCBI Taxonomy" id="2283318"/>
    <lineage>
        <taxon>Bacteria</taxon>
        <taxon>Pseudomonadati</taxon>
        <taxon>Pseudomonadota</taxon>
        <taxon>Gammaproteobacteria</taxon>
        <taxon>Moraxellales</taxon>
        <taxon>Moraxellaceae</taxon>
        <taxon>Aquirhabdus</taxon>
    </lineage>
</organism>
<dbReference type="EMBL" id="CP031222">
    <property type="protein sequence ID" value="AXI02692.1"/>
    <property type="molecule type" value="Genomic_DNA"/>
</dbReference>
<accession>A0A345P5Y3</accession>
<dbReference type="PANTHER" id="PTHR30055:SF146">
    <property type="entry name" value="HTH-TYPE TRANSCRIPTIONAL DUAL REGULATOR CECR"/>
    <property type="match status" value="1"/>
</dbReference>
<dbReference type="PANTHER" id="PTHR30055">
    <property type="entry name" value="HTH-TYPE TRANSCRIPTIONAL REGULATOR RUTR"/>
    <property type="match status" value="1"/>
</dbReference>
<dbReference type="Pfam" id="PF00440">
    <property type="entry name" value="TetR_N"/>
    <property type="match status" value="1"/>
</dbReference>
<evidence type="ECO:0000256" key="2">
    <source>
        <dbReference type="PROSITE-ProRule" id="PRU00335"/>
    </source>
</evidence>
<dbReference type="Pfam" id="PF14246">
    <property type="entry name" value="TetR_C_7"/>
    <property type="match status" value="1"/>
</dbReference>
<dbReference type="GO" id="GO:0000976">
    <property type="term" value="F:transcription cis-regulatory region binding"/>
    <property type="evidence" value="ECO:0007669"/>
    <property type="project" value="TreeGrafter"/>
</dbReference>
<dbReference type="AlphaFoldDB" id="A0A345P5Y3"/>
<keyword evidence="1 2" id="KW-0238">DNA-binding</keyword>
<dbReference type="PRINTS" id="PR00455">
    <property type="entry name" value="HTHTETR"/>
</dbReference>
<dbReference type="GO" id="GO:0003700">
    <property type="term" value="F:DNA-binding transcription factor activity"/>
    <property type="evidence" value="ECO:0007669"/>
    <property type="project" value="TreeGrafter"/>
</dbReference>
<dbReference type="SUPFAM" id="SSF46689">
    <property type="entry name" value="Homeodomain-like"/>
    <property type="match status" value="1"/>
</dbReference>
<evidence type="ECO:0000313" key="4">
    <source>
        <dbReference type="EMBL" id="AXI02692.1"/>
    </source>
</evidence>
<evidence type="ECO:0000259" key="3">
    <source>
        <dbReference type="PROSITE" id="PS50977"/>
    </source>
</evidence>
<sequence length="231" mass="26044">MEFIMPDTIENTQIHSIADTMPNLPQTKRGIDRREALLAAADELFLQHGFDGVSLDSLVAHVGGSKASIYQYFGCKKGLLVALVQRRHERFFGENALPTELGTSSVREVLIDTALKLYNAVIQPDKIAFMRLIVRESQRDPEIGRIAYELGPARGQSTMAKILMDADARGDIYCPHPFESTVMFGGFLQHIKWRILIGLPPLEENVSVDDFFEFFIDRFLAAHHPSHRPVH</sequence>
<dbReference type="InterPro" id="IPR050109">
    <property type="entry name" value="HTH-type_TetR-like_transc_reg"/>
</dbReference>
<evidence type="ECO:0000313" key="5">
    <source>
        <dbReference type="Proteomes" id="UP000253940"/>
    </source>
</evidence>
<dbReference type="Gene3D" id="1.10.10.60">
    <property type="entry name" value="Homeodomain-like"/>
    <property type="match status" value="1"/>
</dbReference>
<dbReference type="Proteomes" id="UP000253940">
    <property type="component" value="Chromosome"/>
</dbReference>
<keyword evidence="5" id="KW-1185">Reference proteome</keyword>
<dbReference type="InterPro" id="IPR009057">
    <property type="entry name" value="Homeodomain-like_sf"/>
</dbReference>
<dbReference type="SUPFAM" id="SSF48498">
    <property type="entry name" value="Tetracyclin repressor-like, C-terminal domain"/>
    <property type="match status" value="1"/>
</dbReference>
<proteinExistence type="predicted"/>
<reference evidence="4 5" key="1">
    <citation type="submission" date="2018-07" db="EMBL/GenBank/DDBJ databases">
        <title>Genome sequencing of Moraxellaceae gen. HYN0046.</title>
        <authorList>
            <person name="Kim M."/>
            <person name="Yi H."/>
        </authorList>
    </citation>
    <scope>NUCLEOTIDE SEQUENCE [LARGE SCALE GENOMIC DNA]</scope>
    <source>
        <strain evidence="4 5">HYN0046</strain>
    </source>
</reference>
<dbReference type="KEGG" id="mbah:HYN46_07515"/>
<evidence type="ECO:0000256" key="1">
    <source>
        <dbReference type="ARBA" id="ARBA00023125"/>
    </source>
</evidence>
<name>A0A345P5Y3_9GAMM</name>
<feature type="DNA-binding region" description="H-T-H motif" evidence="2">
    <location>
        <begin position="54"/>
        <end position="73"/>
    </location>
</feature>
<dbReference type="PROSITE" id="PS50977">
    <property type="entry name" value="HTH_TETR_2"/>
    <property type="match status" value="1"/>
</dbReference>
<dbReference type="InterPro" id="IPR001647">
    <property type="entry name" value="HTH_TetR"/>
</dbReference>
<dbReference type="InterPro" id="IPR036271">
    <property type="entry name" value="Tet_transcr_reg_TetR-rel_C_sf"/>
</dbReference>
<dbReference type="Gene3D" id="1.10.357.10">
    <property type="entry name" value="Tetracycline Repressor, domain 2"/>
    <property type="match status" value="1"/>
</dbReference>
<dbReference type="InterPro" id="IPR039536">
    <property type="entry name" value="TetR_C_Proteobacteria"/>
</dbReference>
<dbReference type="OrthoDB" id="270177at2"/>
<feature type="domain" description="HTH tetR-type" evidence="3">
    <location>
        <begin position="31"/>
        <end position="91"/>
    </location>
</feature>
<gene>
    <name evidence="4" type="ORF">HYN46_07515</name>
</gene>
<protein>
    <submittedName>
        <fullName evidence="4">TetR/AcrR family transcriptional regulator</fullName>
    </submittedName>
</protein>